<evidence type="ECO:0000313" key="4">
    <source>
        <dbReference type="EMBL" id="ANC78934.1"/>
    </source>
</evidence>
<keyword evidence="2" id="KW-0812">Transmembrane</keyword>
<dbReference type="EMBL" id="CP015378">
    <property type="protein sequence ID" value="ANC78934.1"/>
    <property type="molecule type" value="Genomic_DNA"/>
</dbReference>
<dbReference type="PANTHER" id="PTHR21666:SF291">
    <property type="entry name" value="STAGE II SPORULATION PROTEIN Q"/>
    <property type="match status" value="1"/>
</dbReference>
<dbReference type="Gene3D" id="2.70.70.10">
    <property type="entry name" value="Glucose Permease (Domain IIA)"/>
    <property type="match status" value="1"/>
</dbReference>
<dbReference type="SUPFAM" id="SSF51261">
    <property type="entry name" value="Duplicated hybrid motif"/>
    <property type="match status" value="1"/>
</dbReference>
<dbReference type="RefSeq" id="WP_066398853.1">
    <property type="nucleotide sequence ID" value="NZ_CP015378.1"/>
</dbReference>
<evidence type="ECO:0000259" key="3">
    <source>
        <dbReference type="Pfam" id="PF01551"/>
    </source>
</evidence>
<keyword evidence="2" id="KW-1133">Transmembrane helix</keyword>
<evidence type="ECO:0000256" key="1">
    <source>
        <dbReference type="SAM" id="MobiDB-lite"/>
    </source>
</evidence>
<sequence length="326" mass="35418">MKEEEKQNKKTVPMKGKSAMKKRWVYPAVYLSFAAVILTSVLWYQNDAKNTENNNTPDSALEDNGAAVPVSLTKEVFQMPVSDPEAIEVVKDFFSPEAPAQEQEAALVFYNNIYYQNRGIDLATADNKAFDVTAALSGSVVKVSKDPALGFVVEVKHDKGVVTHYSSLASVSVKQGDQVKQGAVLGQAGENAYDTDAKIHAHFEVRKDGEAVDPVMAWDQSVAQLATAVDDSRKEMKKAEEKKAAEEQKKAEEKKPAEEKKSAPKSEDKGSKDSKDTKDSKGTKDTKDTKDTDGKDGKDANREQESSSQSAEDTNAPAADDSGASE</sequence>
<dbReference type="AlphaFoldDB" id="A0A160IR56"/>
<proteinExistence type="predicted"/>
<feature type="domain" description="M23ase beta-sheet core" evidence="3">
    <location>
        <begin position="117"/>
        <end position="214"/>
    </location>
</feature>
<feature type="region of interest" description="Disordered" evidence="1">
    <location>
        <begin position="229"/>
        <end position="326"/>
    </location>
</feature>
<dbReference type="GO" id="GO:0004222">
    <property type="term" value="F:metalloendopeptidase activity"/>
    <property type="evidence" value="ECO:0007669"/>
    <property type="project" value="TreeGrafter"/>
</dbReference>
<organism evidence="4 5">
    <name type="scientific">Fictibacillus phosphorivorans</name>
    <dbReference type="NCBI Taxonomy" id="1221500"/>
    <lineage>
        <taxon>Bacteria</taxon>
        <taxon>Bacillati</taxon>
        <taxon>Bacillota</taxon>
        <taxon>Bacilli</taxon>
        <taxon>Bacillales</taxon>
        <taxon>Fictibacillaceae</taxon>
        <taxon>Fictibacillus</taxon>
    </lineage>
</organism>
<dbReference type="InterPro" id="IPR011055">
    <property type="entry name" value="Dup_hybrid_motif"/>
</dbReference>
<dbReference type="CDD" id="cd12797">
    <property type="entry name" value="M23_peptidase"/>
    <property type="match status" value="1"/>
</dbReference>
<dbReference type="PANTHER" id="PTHR21666">
    <property type="entry name" value="PEPTIDASE-RELATED"/>
    <property type="match status" value="1"/>
</dbReference>
<feature type="transmembrane region" description="Helical" evidence="2">
    <location>
        <begin position="24"/>
        <end position="44"/>
    </location>
</feature>
<name>A0A160IR56_9BACL</name>
<evidence type="ECO:0000313" key="5">
    <source>
        <dbReference type="Proteomes" id="UP000076623"/>
    </source>
</evidence>
<keyword evidence="5" id="KW-1185">Reference proteome</keyword>
<dbReference type="STRING" id="1221500.ABE65_019865"/>
<protein>
    <recommendedName>
        <fullName evidence="3">M23ase beta-sheet core domain-containing protein</fullName>
    </recommendedName>
</protein>
<keyword evidence="2" id="KW-0472">Membrane</keyword>
<dbReference type="Pfam" id="PF01551">
    <property type="entry name" value="Peptidase_M23"/>
    <property type="match status" value="1"/>
</dbReference>
<dbReference type="KEGG" id="fpn:ABE65_019865"/>
<evidence type="ECO:0000256" key="2">
    <source>
        <dbReference type="SAM" id="Phobius"/>
    </source>
</evidence>
<reference evidence="4 5" key="1">
    <citation type="submission" date="2016-04" db="EMBL/GenBank/DDBJ databases">
        <title>Complete genome sequence of Fictibacillus phosphorivorans G25-29, a strain toxic to nematodes.</title>
        <authorList>
            <person name="Zheng Z."/>
        </authorList>
    </citation>
    <scope>NUCLEOTIDE SEQUENCE [LARGE SCALE GENOMIC DNA]</scope>
    <source>
        <strain evidence="4 5">G25-29</strain>
    </source>
</reference>
<accession>A0A160IR56</accession>
<dbReference type="Proteomes" id="UP000076623">
    <property type="component" value="Chromosome"/>
</dbReference>
<feature type="compositionally biased region" description="Basic and acidic residues" evidence="1">
    <location>
        <begin position="230"/>
        <end position="305"/>
    </location>
</feature>
<dbReference type="InterPro" id="IPR050570">
    <property type="entry name" value="Cell_wall_metabolism_enzyme"/>
</dbReference>
<gene>
    <name evidence="4" type="ORF">ABE65_019865</name>
</gene>
<dbReference type="InterPro" id="IPR016047">
    <property type="entry name" value="M23ase_b-sheet_dom"/>
</dbReference>